<dbReference type="Gene3D" id="3.30.40.10">
    <property type="entry name" value="Zinc/RING finger domain, C3HC4 (zinc finger)"/>
    <property type="match status" value="1"/>
</dbReference>
<evidence type="ECO:0000256" key="5">
    <source>
        <dbReference type="ARBA" id="ARBA00022679"/>
    </source>
</evidence>
<dbReference type="InterPro" id="IPR048962">
    <property type="entry name" value="ARIH1-like_UBL"/>
</dbReference>
<dbReference type="Pfam" id="PF19422">
    <property type="entry name" value="Ariadne"/>
    <property type="match status" value="1"/>
</dbReference>
<evidence type="ECO:0000256" key="6">
    <source>
        <dbReference type="ARBA" id="ARBA00022723"/>
    </source>
</evidence>
<dbReference type="Gene3D" id="1.20.120.1750">
    <property type="match status" value="1"/>
</dbReference>
<keyword evidence="8" id="KW-0863">Zinc-finger</keyword>
<comment type="similarity">
    <text evidence="3">Belongs to the RBR family. Ariadne subfamily.</text>
</comment>
<evidence type="ECO:0000256" key="7">
    <source>
        <dbReference type="ARBA" id="ARBA00022737"/>
    </source>
</evidence>
<dbReference type="GO" id="GO:0061630">
    <property type="term" value="F:ubiquitin protein ligase activity"/>
    <property type="evidence" value="ECO:0007669"/>
    <property type="project" value="UniProtKB-EC"/>
</dbReference>
<reference evidence="13" key="1">
    <citation type="submission" date="2016-11" db="UniProtKB">
        <authorList>
            <consortium name="WormBaseParasite"/>
        </authorList>
    </citation>
    <scope>IDENTIFICATION</scope>
</reference>
<evidence type="ECO:0000256" key="3">
    <source>
        <dbReference type="ARBA" id="ARBA00005884"/>
    </source>
</evidence>
<dbReference type="SMART" id="SM00647">
    <property type="entry name" value="IBR"/>
    <property type="match status" value="2"/>
</dbReference>
<keyword evidence="9" id="KW-0833">Ubl conjugation pathway</keyword>
<evidence type="ECO:0000259" key="11">
    <source>
        <dbReference type="PROSITE" id="PS51873"/>
    </source>
</evidence>
<dbReference type="Pfam" id="PF01485">
    <property type="entry name" value="IBR"/>
    <property type="match status" value="1"/>
</dbReference>
<dbReference type="Pfam" id="PF21235">
    <property type="entry name" value="UBA_ARI1"/>
    <property type="match status" value="1"/>
</dbReference>
<evidence type="ECO:0000313" key="13">
    <source>
        <dbReference type="WBParaSite" id="Csp11.Scaffold608.g5816.t1"/>
    </source>
</evidence>
<comment type="catalytic activity">
    <reaction evidence="1">
        <text>[E2 ubiquitin-conjugating enzyme]-S-ubiquitinyl-L-cysteine + [acceptor protein]-L-lysine = [E2 ubiquitin-conjugating enzyme]-L-cysteine + [acceptor protein]-N(6)-ubiquitinyl-L-lysine.</text>
        <dbReference type="EC" id="2.3.2.31"/>
    </reaction>
</comment>
<dbReference type="InterPro" id="IPR044066">
    <property type="entry name" value="TRIAD_supradom"/>
</dbReference>
<name>A0A1I7TGW8_9PELO</name>
<keyword evidence="6" id="KW-0479">Metal-binding</keyword>
<dbReference type="CDD" id="cd20356">
    <property type="entry name" value="Rcat_RBR_HHARI-like"/>
    <property type="match status" value="1"/>
</dbReference>
<dbReference type="Proteomes" id="UP000095282">
    <property type="component" value="Unplaced"/>
</dbReference>
<accession>A0A1I7TGW8</accession>
<dbReference type="CDD" id="cd16773">
    <property type="entry name" value="RING-HC_RBR_TRIAD1"/>
    <property type="match status" value="1"/>
</dbReference>
<feature type="domain" description="RING-type" evidence="11">
    <location>
        <begin position="97"/>
        <end position="316"/>
    </location>
</feature>
<evidence type="ECO:0000256" key="1">
    <source>
        <dbReference type="ARBA" id="ARBA00001798"/>
    </source>
</evidence>
<evidence type="ECO:0000313" key="12">
    <source>
        <dbReference type="Proteomes" id="UP000095282"/>
    </source>
</evidence>
<dbReference type="CDD" id="cd20343">
    <property type="entry name" value="BRcat_RBR_HHARI-like"/>
    <property type="match status" value="1"/>
</dbReference>
<dbReference type="InterPro" id="IPR031127">
    <property type="entry name" value="E3_UB_ligase_RBR"/>
</dbReference>
<evidence type="ECO:0000256" key="4">
    <source>
        <dbReference type="ARBA" id="ARBA00012251"/>
    </source>
</evidence>
<dbReference type="InterPro" id="IPR002867">
    <property type="entry name" value="IBR_dom"/>
</dbReference>
<dbReference type="FunFam" id="1.20.120.1750:FF:000007">
    <property type="entry name" value="RBR-type E3 ubiquitin transferase"/>
    <property type="match status" value="1"/>
</dbReference>
<dbReference type="InterPro" id="IPR013083">
    <property type="entry name" value="Znf_RING/FYVE/PHD"/>
</dbReference>
<proteinExistence type="inferred from homology"/>
<dbReference type="eggNOG" id="KOG1815">
    <property type="taxonomic scope" value="Eukaryota"/>
</dbReference>
<dbReference type="InterPro" id="IPR045840">
    <property type="entry name" value="Ariadne"/>
</dbReference>
<dbReference type="GO" id="GO:0016567">
    <property type="term" value="P:protein ubiquitination"/>
    <property type="evidence" value="ECO:0007669"/>
    <property type="project" value="InterPro"/>
</dbReference>
<evidence type="ECO:0000256" key="8">
    <source>
        <dbReference type="ARBA" id="ARBA00022771"/>
    </source>
</evidence>
<dbReference type="WBParaSite" id="Csp11.Scaffold608.g5816.t1">
    <property type="protein sequence ID" value="Csp11.Scaffold608.g5816.t1"/>
    <property type="gene ID" value="Csp11.Scaffold608.g5816"/>
</dbReference>
<dbReference type="AlphaFoldDB" id="A0A1I7TGW8"/>
<keyword evidence="5" id="KW-0808">Transferase</keyword>
<dbReference type="PANTHER" id="PTHR11685">
    <property type="entry name" value="RBR FAMILY RING FINGER AND IBR DOMAIN-CONTAINING"/>
    <property type="match status" value="1"/>
</dbReference>
<dbReference type="STRING" id="1561998.A0A1I7TGW8"/>
<keyword evidence="12" id="KW-1185">Reference proteome</keyword>
<dbReference type="EC" id="2.3.2.31" evidence="4"/>
<protein>
    <recommendedName>
        <fullName evidence="4">RBR-type E3 ubiquitin transferase</fullName>
        <ecNumber evidence="4">2.3.2.31</ecNumber>
    </recommendedName>
</protein>
<evidence type="ECO:0000256" key="10">
    <source>
        <dbReference type="ARBA" id="ARBA00022833"/>
    </source>
</evidence>
<dbReference type="GO" id="GO:0008270">
    <property type="term" value="F:zinc ion binding"/>
    <property type="evidence" value="ECO:0007669"/>
    <property type="project" value="UniProtKB-KW"/>
</dbReference>
<evidence type="ECO:0000256" key="9">
    <source>
        <dbReference type="ARBA" id="ARBA00022786"/>
    </source>
</evidence>
<sequence>MDSEDEIAFEDSDQEMSTVSGYEILDQSALESELKDLITDVQDVLEVSPGVAQILLMKFKWNKGALMEKFYESQDANAFLADAQIIPKPKEGKPALRQGECAICCDETELTGLACGHESCSMCWEMYLVEKIKSGVCQIQCMASDCNLIMGVEMILSYLTDNEVIVKYRHLVLRNYVEANSVLGWCPGANCEKVVQVNYNEPQLIECSCGTRFCFSCSNDSHKPATCHLIRQWKKKCQEMQEKKHTGEGYGTDSETFQWIMSNTKDCPKCFVSIEKNGGCNYMQCRNENCRFQFCWICMKDWNVHRNGWYSCNAYDANADAKRESSRAEFHRFLFYYTRYINHEKSLKLEENLRKTIRQKMEDMEKLSLRWIDVQYLQKAVDTLSECRRTMKNTYVFAYYLKRDNNSLIFETNQRDLEMATEQLSGYLERDIDDTDFDTLRQNVLDKSRYVEHRLQILQQHCEEGKEQDLWEFVE</sequence>
<keyword evidence="7" id="KW-0677">Repeat</keyword>
<organism evidence="12 13">
    <name type="scientific">Caenorhabditis tropicalis</name>
    <dbReference type="NCBI Taxonomy" id="1561998"/>
    <lineage>
        <taxon>Eukaryota</taxon>
        <taxon>Metazoa</taxon>
        <taxon>Ecdysozoa</taxon>
        <taxon>Nematoda</taxon>
        <taxon>Chromadorea</taxon>
        <taxon>Rhabditida</taxon>
        <taxon>Rhabditina</taxon>
        <taxon>Rhabditomorpha</taxon>
        <taxon>Rhabditoidea</taxon>
        <taxon>Rhabditidae</taxon>
        <taxon>Peloderinae</taxon>
        <taxon>Caenorhabditis</taxon>
    </lineage>
</organism>
<dbReference type="SUPFAM" id="SSF57850">
    <property type="entry name" value="RING/U-box"/>
    <property type="match status" value="3"/>
</dbReference>
<keyword evidence="10" id="KW-0862">Zinc</keyword>
<dbReference type="Pfam" id="PF22605">
    <property type="entry name" value="IBR_2"/>
    <property type="match status" value="1"/>
</dbReference>
<comment type="pathway">
    <text evidence="2">Protein modification; protein ubiquitination.</text>
</comment>
<dbReference type="FunFam" id="3.30.40.10:FF:000019">
    <property type="entry name" value="RBR-type E3 ubiquitin transferase"/>
    <property type="match status" value="1"/>
</dbReference>
<dbReference type="PROSITE" id="PS51873">
    <property type="entry name" value="TRIAD"/>
    <property type="match status" value="1"/>
</dbReference>
<evidence type="ECO:0000256" key="2">
    <source>
        <dbReference type="ARBA" id="ARBA00004906"/>
    </source>
</evidence>
<dbReference type="InterPro" id="IPR054694">
    <property type="entry name" value="Parkin-like_IBR"/>
</dbReference>